<keyword evidence="2" id="KW-0805">Transcription regulation</keyword>
<dbReference type="PANTHER" id="PTHR11019">
    <property type="entry name" value="HTH-TYPE TRANSCRIPTIONAL REGULATOR NIMR"/>
    <property type="match status" value="1"/>
</dbReference>
<name>A0A941I6S5_9BURK</name>
<dbReference type="AlphaFoldDB" id="A0A941I6S5"/>
<protein>
    <submittedName>
        <fullName evidence="6">Helix-turn-helix transcriptional regulator</fullName>
    </submittedName>
</protein>
<keyword evidence="4" id="KW-0804">Transcription</keyword>
<dbReference type="InterPro" id="IPR009057">
    <property type="entry name" value="Homeodomain-like_sf"/>
</dbReference>
<dbReference type="SMART" id="SM00342">
    <property type="entry name" value="HTH_ARAC"/>
    <property type="match status" value="1"/>
</dbReference>
<proteinExistence type="predicted"/>
<dbReference type="Gene3D" id="2.60.120.10">
    <property type="entry name" value="Jelly Rolls"/>
    <property type="match status" value="1"/>
</dbReference>
<dbReference type="InterPro" id="IPR018062">
    <property type="entry name" value="HTH_AraC-typ_CS"/>
</dbReference>
<dbReference type="CDD" id="cd06124">
    <property type="entry name" value="cupin_NimR-like_N"/>
    <property type="match status" value="1"/>
</dbReference>
<dbReference type="Gene3D" id="1.10.10.60">
    <property type="entry name" value="Homeodomain-like"/>
    <property type="match status" value="1"/>
</dbReference>
<evidence type="ECO:0000256" key="2">
    <source>
        <dbReference type="ARBA" id="ARBA00023015"/>
    </source>
</evidence>
<accession>A0A941I6S5</accession>
<dbReference type="GO" id="GO:0003700">
    <property type="term" value="F:DNA-binding transcription factor activity"/>
    <property type="evidence" value="ECO:0007669"/>
    <property type="project" value="InterPro"/>
</dbReference>
<reference evidence="6" key="1">
    <citation type="submission" date="2021-04" db="EMBL/GenBank/DDBJ databases">
        <title>novel species isolated from subtropical streams in China.</title>
        <authorList>
            <person name="Lu H."/>
        </authorList>
    </citation>
    <scope>NUCLEOTIDE SEQUENCE</scope>
    <source>
        <strain evidence="6">LFS511W</strain>
    </source>
</reference>
<evidence type="ECO:0000256" key="4">
    <source>
        <dbReference type="ARBA" id="ARBA00023163"/>
    </source>
</evidence>
<dbReference type="SUPFAM" id="SSF51182">
    <property type="entry name" value="RmlC-like cupins"/>
    <property type="match status" value="1"/>
</dbReference>
<dbReference type="InterPro" id="IPR014710">
    <property type="entry name" value="RmlC-like_jellyroll"/>
</dbReference>
<comment type="caution">
    <text evidence="6">The sequence shown here is derived from an EMBL/GenBank/DDBJ whole genome shotgun (WGS) entry which is preliminary data.</text>
</comment>
<dbReference type="PROSITE" id="PS00041">
    <property type="entry name" value="HTH_ARAC_FAMILY_1"/>
    <property type="match status" value="1"/>
</dbReference>
<dbReference type="Pfam" id="PF12833">
    <property type="entry name" value="HTH_18"/>
    <property type="match status" value="1"/>
</dbReference>
<evidence type="ECO:0000313" key="7">
    <source>
        <dbReference type="Proteomes" id="UP000680067"/>
    </source>
</evidence>
<dbReference type="EMBL" id="JAGSPN010000004">
    <property type="protein sequence ID" value="MBR7781900.1"/>
    <property type="molecule type" value="Genomic_DNA"/>
</dbReference>
<dbReference type="FunFam" id="1.10.10.60:FF:000132">
    <property type="entry name" value="AraC family transcriptional regulator"/>
    <property type="match status" value="1"/>
</dbReference>
<dbReference type="Pfam" id="PF02311">
    <property type="entry name" value="AraC_binding"/>
    <property type="match status" value="1"/>
</dbReference>
<dbReference type="GO" id="GO:0043565">
    <property type="term" value="F:sequence-specific DNA binding"/>
    <property type="evidence" value="ECO:0007669"/>
    <property type="project" value="InterPro"/>
</dbReference>
<dbReference type="PANTHER" id="PTHR11019:SF199">
    <property type="entry name" value="HTH-TYPE TRANSCRIPTIONAL REGULATOR NIMR"/>
    <property type="match status" value="1"/>
</dbReference>
<evidence type="ECO:0000313" key="6">
    <source>
        <dbReference type="EMBL" id="MBR7781900.1"/>
    </source>
</evidence>
<keyword evidence="7" id="KW-1185">Reference proteome</keyword>
<keyword evidence="1" id="KW-0678">Repressor</keyword>
<evidence type="ECO:0000256" key="1">
    <source>
        <dbReference type="ARBA" id="ARBA00022491"/>
    </source>
</evidence>
<feature type="domain" description="HTH araC/xylS-type" evidence="5">
    <location>
        <begin position="163"/>
        <end position="260"/>
    </location>
</feature>
<dbReference type="InterPro" id="IPR018060">
    <property type="entry name" value="HTH_AraC"/>
</dbReference>
<dbReference type="SUPFAM" id="SSF46689">
    <property type="entry name" value="Homeodomain-like"/>
    <property type="match status" value="1"/>
</dbReference>
<dbReference type="RefSeq" id="WP_212687256.1">
    <property type="nucleotide sequence ID" value="NZ_JAGSPN010000004.1"/>
</dbReference>
<keyword evidence="3" id="KW-0238">DNA-binding</keyword>
<dbReference type="InterPro" id="IPR003313">
    <property type="entry name" value="AraC-bd"/>
</dbReference>
<dbReference type="PROSITE" id="PS01124">
    <property type="entry name" value="HTH_ARAC_FAMILY_2"/>
    <property type="match status" value="1"/>
</dbReference>
<evidence type="ECO:0000259" key="5">
    <source>
        <dbReference type="PROSITE" id="PS01124"/>
    </source>
</evidence>
<organism evidence="6 7">
    <name type="scientific">Undibacterium luofuense</name>
    <dbReference type="NCBI Taxonomy" id="2828733"/>
    <lineage>
        <taxon>Bacteria</taxon>
        <taxon>Pseudomonadati</taxon>
        <taxon>Pseudomonadota</taxon>
        <taxon>Betaproteobacteria</taxon>
        <taxon>Burkholderiales</taxon>
        <taxon>Oxalobacteraceae</taxon>
        <taxon>Undibacterium</taxon>
    </lineage>
</organism>
<dbReference type="InterPro" id="IPR011051">
    <property type="entry name" value="RmlC_Cupin_sf"/>
</dbReference>
<evidence type="ECO:0000256" key="3">
    <source>
        <dbReference type="ARBA" id="ARBA00023125"/>
    </source>
</evidence>
<gene>
    <name evidence="6" type="ORF">KDM89_07100</name>
</gene>
<sequence>MPVPVLTDTSTSPYQPDQQHPVRLIARNLNQGEKLAPHSHPWAQLTYSPQGMLQVTAGGQVWFVPPQRAIWIPPGIPHEVTTLSTARLRVLHIDASHNPRPGTNCVVLEICPLIKELIARMEQLDPSATCERELRISAVLCDEIQAAPAIPVHLPMPSEKRLRAACDWLIAHPADADSLEVVARHAGASARTLNRLFEKELHMSFVQWRQQMRLSLAVPLVAQGLPLSRVAAELGYASQSAFSAMFRKALGVPPGVFFSGHQTSASDANGLQVQSASSSSS</sequence>
<dbReference type="Proteomes" id="UP000680067">
    <property type="component" value="Unassembled WGS sequence"/>
</dbReference>